<dbReference type="Pfam" id="PF01656">
    <property type="entry name" value="CbiA"/>
    <property type="match status" value="1"/>
</dbReference>
<evidence type="ECO:0000259" key="2">
    <source>
        <dbReference type="Pfam" id="PF01656"/>
    </source>
</evidence>
<feature type="compositionally biased region" description="Gly residues" evidence="1">
    <location>
        <begin position="307"/>
        <end position="318"/>
    </location>
</feature>
<evidence type="ECO:0000256" key="1">
    <source>
        <dbReference type="SAM" id="MobiDB-lite"/>
    </source>
</evidence>
<dbReference type="SUPFAM" id="SSF52540">
    <property type="entry name" value="P-loop containing nucleoside triphosphate hydrolases"/>
    <property type="match status" value="1"/>
</dbReference>
<comment type="caution">
    <text evidence="3">The sequence shown here is derived from an EMBL/GenBank/DDBJ whole genome shotgun (WGS) entry which is preliminary data.</text>
</comment>
<feature type="compositionally biased region" description="Low complexity" evidence="1">
    <location>
        <begin position="407"/>
        <end position="418"/>
    </location>
</feature>
<dbReference type="PANTHER" id="PTHR43384:SF14">
    <property type="entry name" value="ESX-1 SECRETION-ASSOCIATED PROTEIN ESPI"/>
    <property type="match status" value="1"/>
</dbReference>
<feature type="compositionally biased region" description="Low complexity" evidence="1">
    <location>
        <begin position="462"/>
        <end position="486"/>
    </location>
</feature>
<sequence length="1019" mass="102922">MARHDREDPHSLEEQLAWLDAIKESSEEPSGPLTGVPGESTAASPYPKDPWGMVPDEQPAPGTPMFRAAGDPANGGRPGDPAGAEAATAAVPPHPPAPSPPSPPPGSAVTVEVDPELARRLENWARTAERGTEGGAFSAPSTAPSNAPATAPSEPPSRATPPAGPAAPERSGPAGGAFGERQGPAGDAFGERRGSTGNGAFGQPAAAAGGAFGAPPPALDESSRTAGSGAFGERPGSFGDGTGAFGERPGGAGGAPGERPAGAFGEQASPSGEAVTDPGRRGPAGTGALGAFGGERIPPSGTATGHDGAGATGGGAFGGERVPPGGETSTGAGTTGSSGPFGASGAFGGPPDAPRAFGERPGTGLAARPPAGGDDRRVGEDTDSFDFSALRGKGRSAAPPGPPSHPSAPSIPSVPSTPFGGRPESDPAAGGERPRFDAFGSGLNTDDLVVPRGEHAPPEPPAGEAAREAAWPGTGTDDRPAAAGPATGPPTGPVTRPEAPAEAAGPAATERPPFVRPSFEWPSTERPSAERSATERPSAERSSTDRPSTERPSTEQRSSFEWPAPGRSTAEPPAFGAPAAGWSGQSPPEHSASGQSASGQSASGQSAAGQATPGRSEPGESESGQPAAGRSEPAADVWATPPPPAERRPAEHAADGAAPAAEPGAEEREPYRPRRRQPMRPEPPFGAPSGDPSRPAGARPAGGPGVAVRPTADSLDPALLLRGRRDTSATGWRKLVFRASAGLIKPGESPEVRRRRELVTRARTPVATGHHRVAVLSLKGGVGKTTTTVGLGSTLASIRGDRVIAVDANPDRGTLSDKVELETAATVRDLLNERAQIKRYVDIRAFTSQAPSRLEILASDHDPLVSEAFSAADYQAVAQALENFYSIAITDCGTGLLHSAMSGVLGLADQLVLVSSPSIDGARAASATLDWLEAHHYADLVKAATVVLCSVRPRSKSKVDLDKLEAHFAARCRAVIRVPYDPHLEEGAEVDLDRLQPATREAYLLLAASVGDGFGGGPV</sequence>
<organism evidence="3 4">
    <name type="scientific">Sphaerisporangium rufum</name>
    <dbReference type="NCBI Taxonomy" id="1381558"/>
    <lineage>
        <taxon>Bacteria</taxon>
        <taxon>Bacillati</taxon>
        <taxon>Actinomycetota</taxon>
        <taxon>Actinomycetes</taxon>
        <taxon>Streptosporangiales</taxon>
        <taxon>Streptosporangiaceae</taxon>
        <taxon>Sphaerisporangium</taxon>
    </lineage>
</organism>
<dbReference type="GO" id="GO:0051782">
    <property type="term" value="P:negative regulation of cell division"/>
    <property type="evidence" value="ECO:0007669"/>
    <property type="project" value="TreeGrafter"/>
</dbReference>
<name>A0A919V1A5_9ACTN</name>
<feature type="domain" description="CobQ/CobB/MinD/ParA nucleotide binding" evidence="2">
    <location>
        <begin position="773"/>
        <end position="986"/>
    </location>
</feature>
<evidence type="ECO:0000313" key="4">
    <source>
        <dbReference type="Proteomes" id="UP000655287"/>
    </source>
</evidence>
<dbReference type="Gene3D" id="3.40.50.300">
    <property type="entry name" value="P-loop containing nucleotide triphosphate hydrolases"/>
    <property type="match status" value="1"/>
</dbReference>
<keyword evidence="4" id="KW-1185">Reference proteome</keyword>
<dbReference type="RefSeq" id="WP_239137369.1">
    <property type="nucleotide sequence ID" value="NZ_BOOU01000036.1"/>
</dbReference>
<dbReference type="InterPro" id="IPR027417">
    <property type="entry name" value="P-loop_NTPase"/>
</dbReference>
<dbReference type="GO" id="GO:0005829">
    <property type="term" value="C:cytosol"/>
    <property type="evidence" value="ECO:0007669"/>
    <property type="project" value="TreeGrafter"/>
</dbReference>
<feature type="compositionally biased region" description="Low complexity" evidence="1">
    <location>
        <begin position="257"/>
        <end position="266"/>
    </location>
</feature>
<feature type="compositionally biased region" description="Low complexity" evidence="1">
    <location>
        <begin position="79"/>
        <end position="91"/>
    </location>
</feature>
<dbReference type="InterPro" id="IPR050625">
    <property type="entry name" value="ParA/MinD_ATPase"/>
</dbReference>
<accession>A0A919V1A5</accession>
<feature type="compositionally biased region" description="Gly residues" evidence="1">
    <location>
        <begin position="282"/>
        <end position="293"/>
    </location>
</feature>
<feature type="compositionally biased region" description="Low complexity" evidence="1">
    <location>
        <begin position="493"/>
        <end position="512"/>
    </location>
</feature>
<dbReference type="Proteomes" id="UP000655287">
    <property type="component" value="Unassembled WGS sequence"/>
</dbReference>
<proteinExistence type="predicted"/>
<dbReference type="PANTHER" id="PTHR43384">
    <property type="entry name" value="SEPTUM SITE-DETERMINING PROTEIN MIND HOMOLOG, CHLOROPLASTIC-RELATED"/>
    <property type="match status" value="1"/>
</dbReference>
<dbReference type="InterPro" id="IPR002586">
    <property type="entry name" value="CobQ/CobB/MinD/ParA_Nub-bd_dom"/>
</dbReference>
<reference evidence="3" key="1">
    <citation type="submission" date="2021-01" db="EMBL/GenBank/DDBJ databases">
        <title>Whole genome shotgun sequence of Sphaerisporangium rufum NBRC 109079.</title>
        <authorList>
            <person name="Komaki H."/>
            <person name="Tamura T."/>
        </authorList>
    </citation>
    <scope>NUCLEOTIDE SEQUENCE</scope>
    <source>
        <strain evidence="3">NBRC 109079</strain>
    </source>
</reference>
<feature type="compositionally biased region" description="Gly residues" evidence="1">
    <location>
        <begin position="238"/>
        <end position="256"/>
    </location>
</feature>
<dbReference type="AlphaFoldDB" id="A0A919V1A5"/>
<gene>
    <name evidence="3" type="ORF">Sru01_26350</name>
</gene>
<feature type="compositionally biased region" description="Low complexity" evidence="1">
    <location>
        <begin position="570"/>
        <end position="584"/>
    </location>
</feature>
<feature type="region of interest" description="Disordered" evidence="1">
    <location>
        <begin position="1"/>
        <end position="711"/>
    </location>
</feature>
<evidence type="ECO:0000313" key="3">
    <source>
        <dbReference type="EMBL" id="GII77653.1"/>
    </source>
</evidence>
<feature type="compositionally biased region" description="Pro residues" evidence="1">
    <location>
        <begin position="92"/>
        <end position="106"/>
    </location>
</feature>
<feature type="compositionally biased region" description="Basic and acidic residues" evidence="1">
    <location>
        <begin position="1"/>
        <end position="13"/>
    </location>
</feature>
<feature type="compositionally biased region" description="Low complexity" evidence="1">
    <location>
        <begin position="591"/>
        <end position="611"/>
    </location>
</feature>
<protein>
    <recommendedName>
        <fullName evidence="2">CobQ/CobB/MinD/ParA nucleotide binding domain-containing protein</fullName>
    </recommendedName>
</protein>
<feature type="compositionally biased region" description="Basic and acidic residues" evidence="1">
    <location>
        <begin position="645"/>
        <end position="654"/>
    </location>
</feature>
<feature type="compositionally biased region" description="Low complexity" evidence="1">
    <location>
        <begin position="323"/>
        <end position="344"/>
    </location>
</feature>
<feature type="compositionally biased region" description="Pro residues" evidence="1">
    <location>
        <begin position="153"/>
        <end position="165"/>
    </location>
</feature>
<feature type="compositionally biased region" description="Low complexity" evidence="1">
    <location>
        <begin position="136"/>
        <end position="152"/>
    </location>
</feature>
<dbReference type="GO" id="GO:0005524">
    <property type="term" value="F:ATP binding"/>
    <property type="evidence" value="ECO:0007669"/>
    <property type="project" value="TreeGrafter"/>
</dbReference>
<feature type="compositionally biased region" description="Basic and acidic residues" evidence="1">
    <location>
        <begin position="116"/>
        <end position="132"/>
    </location>
</feature>
<dbReference type="GO" id="GO:0009898">
    <property type="term" value="C:cytoplasmic side of plasma membrane"/>
    <property type="evidence" value="ECO:0007669"/>
    <property type="project" value="TreeGrafter"/>
</dbReference>
<dbReference type="EMBL" id="BOOU01000036">
    <property type="protein sequence ID" value="GII77653.1"/>
    <property type="molecule type" value="Genomic_DNA"/>
</dbReference>
<dbReference type="GO" id="GO:0016887">
    <property type="term" value="F:ATP hydrolysis activity"/>
    <property type="evidence" value="ECO:0007669"/>
    <property type="project" value="TreeGrafter"/>
</dbReference>
<feature type="compositionally biased region" description="Basic and acidic residues" evidence="1">
    <location>
        <begin position="527"/>
        <end position="554"/>
    </location>
</feature>